<name>A0A8H7D473_9AGAR</name>
<gene>
    <name evidence="1" type="ORF">MSAN_01192500</name>
</gene>
<proteinExistence type="predicted"/>
<dbReference type="Gene3D" id="3.80.10.10">
    <property type="entry name" value="Ribonuclease Inhibitor"/>
    <property type="match status" value="1"/>
</dbReference>
<dbReference type="InterPro" id="IPR032675">
    <property type="entry name" value="LRR_dom_sf"/>
</dbReference>
<dbReference type="SUPFAM" id="SSF52047">
    <property type="entry name" value="RNI-like"/>
    <property type="match status" value="1"/>
</dbReference>
<dbReference type="OrthoDB" id="2852950at2759"/>
<comment type="caution">
    <text evidence="1">The sequence shown here is derived from an EMBL/GenBank/DDBJ whole genome shotgun (WGS) entry which is preliminary data.</text>
</comment>
<dbReference type="AlphaFoldDB" id="A0A8H7D473"/>
<accession>A0A8H7D473</accession>
<reference evidence="1" key="1">
    <citation type="submission" date="2020-05" db="EMBL/GenBank/DDBJ databases">
        <title>Mycena genomes resolve the evolution of fungal bioluminescence.</title>
        <authorList>
            <person name="Tsai I.J."/>
        </authorList>
    </citation>
    <scope>NUCLEOTIDE SEQUENCE</scope>
    <source>
        <strain evidence="1">160909Yilan</strain>
    </source>
</reference>
<evidence type="ECO:0000313" key="2">
    <source>
        <dbReference type="Proteomes" id="UP000623467"/>
    </source>
</evidence>
<evidence type="ECO:0000313" key="1">
    <source>
        <dbReference type="EMBL" id="KAF7361584.1"/>
    </source>
</evidence>
<protein>
    <submittedName>
        <fullName evidence="1">Uncharacterized protein</fullName>
    </submittedName>
</protein>
<dbReference type="Proteomes" id="UP000623467">
    <property type="component" value="Unassembled WGS sequence"/>
</dbReference>
<organism evidence="1 2">
    <name type="scientific">Mycena sanguinolenta</name>
    <dbReference type="NCBI Taxonomy" id="230812"/>
    <lineage>
        <taxon>Eukaryota</taxon>
        <taxon>Fungi</taxon>
        <taxon>Dikarya</taxon>
        <taxon>Basidiomycota</taxon>
        <taxon>Agaricomycotina</taxon>
        <taxon>Agaricomycetes</taxon>
        <taxon>Agaricomycetidae</taxon>
        <taxon>Agaricales</taxon>
        <taxon>Marasmiineae</taxon>
        <taxon>Mycenaceae</taxon>
        <taxon>Mycena</taxon>
    </lineage>
</organism>
<sequence>MDISHWLPNELLHIIQHTPKADQAASSRVTKHFHELCLPALNREVNLKDSRFIASFCSGIIDNPSRGDAVRSFNITVDFSEIRRDLILETLKLMSRLEYLSLSRFMSDDHHNRILLEECNFPQLISCNLSFPTSLSDLTALFLTRHPTLKRVRLRSDPRMVASQSPRISLPNLEFYAGQTLFIPRIDAICLKEVELDWSYTDDPDVDKIMTRISSMTNPKLPFVSSHIYSDNHHQIVISVSTHMPHTRTLRLCRSRRYFFVSSVDHDEDMIHHLTECLPGFTNLVYLAIDWVPHQNKAENWSAVERLVEACPTLEVCCSNRDAWRKVNGRWEEWV</sequence>
<keyword evidence="2" id="KW-1185">Reference proteome</keyword>
<dbReference type="EMBL" id="JACAZH010000008">
    <property type="protein sequence ID" value="KAF7361584.1"/>
    <property type="molecule type" value="Genomic_DNA"/>
</dbReference>